<organism evidence="2 3">
    <name type="scientific">Eiseniibacteriota bacterium</name>
    <dbReference type="NCBI Taxonomy" id="2212470"/>
    <lineage>
        <taxon>Bacteria</taxon>
        <taxon>Candidatus Eiseniibacteriota</taxon>
    </lineage>
</organism>
<dbReference type="EMBL" id="JACRIW010000016">
    <property type="protein sequence ID" value="MBI5168188.1"/>
    <property type="molecule type" value="Genomic_DNA"/>
</dbReference>
<feature type="chain" id="PRO_5037623254" description="Carboxypeptidase regulatory-like domain-containing protein" evidence="1">
    <location>
        <begin position="22"/>
        <end position="252"/>
    </location>
</feature>
<reference evidence="2" key="1">
    <citation type="submission" date="2020-07" db="EMBL/GenBank/DDBJ databases">
        <title>Huge and variable diversity of episymbiotic CPR bacteria and DPANN archaea in groundwater ecosystems.</title>
        <authorList>
            <person name="He C.Y."/>
            <person name="Keren R."/>
            <person name="Whittaker M."/>
            <person name="Farag I.F."/>
            <person name="Doudna J."/>
            <person name="Cate J.H.D."/>
            <person name="Banfield J.F."/>
        </authorList>
    </citation>
    <scope>NUCLEOTIDE SEQUENCE</scope>
    <source>
        <strain evidence="2">NC_groundwater_1813_Pr3_B-0.1um_71_17</strain>
    </source>
</reference>
<dbReference type="SUPFAM" id="SSF49464">
    <property type="entry name" value="Carboxypeptidase regulatory domain-like"/>
    <property type="match status" value="1"/>
</dbReference>
<comment type="caution">
    <text evidence="2">The sequence shown here is derived from an EMBL/GenBank/DDBJ whole genome shotgun (WGS) entry which is preliminary data.</text>
</comment>
<dbReference type="Pfam" id="PF13620">
    <property type="entry name" value="CarboxypepD_reg"/>
    <property type="match status" value="1"/>
</dbReference>
<protein>
    <recommendedName>
        <fullName evidence="4">Carboxypeptidase regulatory-like domain-containing protein</fullName>
    </recommendedName>
</protein>
<evidence type="ECO:0000313" key="2">
    <source>
        <dbReference type="EMBL" id="MBI5168188.1"/>
    </source>
</evidence>
<name>A0A933SD01_UNCEI</name>
<dbReference type="InterPro" id="IPR008969">
    <property type="entry name" value="CarboxyPept-like_regulatory"/>
</dbReference>
<dbReference type="AlphaFoldDB" id="A0A933SD01"/>
<dbReference type="Proteomes" id="UP000696931">
    <property type="component" value="Unassembled WGS sequence"/>
</dbReference>
<sequence length="252" mass="27254">MRTLPRLVLAACACVFATASAADAPARGTAALEGFVAERTRDGRVQSVAFANVIVVGAKLGTLSDESGRFRLVAIPAGTWRVKVMQAGLHPLDTLLTFGEHATTRLDAVLESEPAGEPGATLRGAERPSAELRRRLARADVVRALRLARMPDASTDTSNAIAGTRIVAALTRDAAWPRRLRRAFGDEKSWSRVGSASADLSELYGLRFHDAKGWVDVVVMPRSSWVSVSEDGARSSAYSWNVNRGPLRRWFE</sequence>
<feature type="signal peptide" evidence="1">
    <location>
        <begin position="1"/>
        <end position="21"/>
    </location>
</feature>
<evidence type="ECO:0000256" key="1">
    <source>
        <dbReference type="SAM" id="SignalP"/>
    </source>
</evidence>
<gene>
    <name evidence="2" type="ORF">HZA61_01745</name>
</gene>
<evidence type="ECO:0000313" key="3">
    <source>
        <dbReference type="Proteomes" id="UP000696931"/>
    </source>
</evidence>
<keyword evidence="1" id="KW-0732">Signal</keyword>
<accession>A0A933SD01</accession>
<proteinExistence type="predicted"/>
<dbReference type="Gene3D" id="2.60.40.1120">
    <property type="entry name" value="Carboxypeptidase-like, regulatory domain"/>
    <property type="match status" value="1"/>
</dbReference>
<evidence type="ECO:0008006" key="4">
    <source>
        <dbReference type="Google" id="ProtNLM"/>
    </source>
</evidence>